<keyword evidence="3" id="KW-0731">Sigma factor</keyword>
<feature type="compositionally biased region" description="Polar residues" evidence="6">
    <location>
        <begin position="357"/>
        <end position="366"/>
    </location>
</feature>
<dbReference type="Gene3D" id="1.10.1740.10">
    <property type="match status" value="1"/>
</dbReference>
<evidence type="ECO:0000256" key="5">
    <source>
        <dbReference type="ARBA" id="ARBA00023163"/>
    </source>
</evidence>
<dbReference type="GO" id="GO:0003677">
    <property type="term" value="F:DNA binding"/>
    <property type="evidence" value="ECO:0007669"/>
    <property type="project" value="UniProtKB-KW"/>
</dbReference>
<dbReference type="Gene3D" id="1.10.10.1320">
    <property type="entry name" value="Anti-sigma factor, zinc-finger domain"/>
    <property type="match status" value="1"/>
</dbReference>
<dbReference type="InterPro" id="IPR041916">
    <property type="entry name" value="Anti_sigma_zinc_sf"/>
</dbReference>
<gene>
    <name evidence="11" type="ORF">RS83_01231</name>
</gene>
<dbReference type="AlphaFoldDB" id="A0A0F0LBP2"/>
<organism evidence="11 12">
    <name type="scientific">Microbacterium oxydans</name>
    <dbReference type="NCBI Taxonomy" id="82380"/>
    <lineage>
        <taxon>Bacteria</taxon>
        <taxon>Bacillati</taxon>
        <taxon>Actinomycetota</taxon>
        <taxon>Actinomycetes</taxon>
        <taxon>Micrococcales</taxon>
        <taxon>Microbacteriaceae</taxon>
        <taxon>Microbacterium</taxon>
    </lineage>
</organism>
<keyword evidence="2" id="KW-0805">Transcription regulation</keyword>
<evidence type="ECO:0000256" key="4">
    <source>
        <dbReference type="ARBA" id="ARBA00023125"/>
    </source>
</evidence>
<dbReference type="InterPro" id="IPR014284">
    <property type="entry name" value="RNA_pol_sigma-70_dom"/>
</dbReference>
<dbReference type="EMBL" id="JYIW01000021">
    <property type="protein sequence ID" value="KJL30089.1"/>
    <property type="molecule type" value="Genomic_DNA"/>
</dbReference>
<dbReference type="GO" id="GO:0006352">
    <property type="term" value="P:DNA-templated transcription initiation"/>
    <property type="evidence" value="ECO:0007669"/>
    <property type="project" value="InterPro"/>
</dbReference>
<comment type="caution">
    <text evidence="11">The sequence shown here is derived from an EMBL/GenBank/DDBJ whole genome shotgun (WGS) entry which is preliminary data.</text>
</comment>
<dbReference type="Gene3D" id="1.10.10.10">
    <property type="entry name" value="Winged helix-like DNA-binding domain superfamily/Winged helix DNA-binding domain"/>
    <property type="match status" value="1"/>
</dbReference>
<feature type="domain" description="Putative zinc-finger" evidence="10">
    <location>
        <begin position="193"/>
        <end position="226"/>
    </location>
</feature>
<dbReference type="GO" id="GO:0005975">
    <property type="term" value="P:carbohydrate metabolic process"/>
    <property type="evidence" value="ECO:0007669"/>
    <property type="project" value="UniProtKB-ARBA"/>
</dbReference>
<dbReference type="Pfam" id="PF08281">
    <property type="entry name" value="Sigma70_r4_2"/>
    <property type="match status" value="1"/>
</dbReference>
<feature type="domain" description="RNA polymerase sigma factor 70 region 4 type 2" evidence="9">
    <location>
        <begin position="126"/>
        <end position="174"/>
    </location>
</feature>
<feature type="region of interest" description="Disordered" evidence="6">
    <location>
        <begin position="322"/>
        <end position="403"/>
    </location>
</feature>
<dbReference type="InterPro" id="IPR039425">
    <property type="entry name" value="RNA_pol_sigma-70-like"/>
</dbReference>
<name>A0A0F0LBP2_9MICO</name>
<dbReference type="InterPro" id="IPR007627">
    <property type="entry name" value="RNA_pol_sigma70_r2"/>
</dbReference>
<dbReference type="Proteomes" id="UP000033640">
    <property type="component" value="Unassembled WGS sequence"/>
</dbReference>
<dbReference type="InterPro" id="IPR013249">
    <property type="entry name" value="RNA_pol_sigma70_r4_t2"/>
</dbReference>
<dbReference type="InterPro" id="IPR027383">
    <property type="entry name" value="Znf_put"/>
</dbReference>
<evidence type="ECO:0000256" key="3">
    <source>
        <dbReference type="ARBA" id="ARBA00023082"/>
    </source>
</evidence>
<dbReference type="Gene3D" id="2.60.40.10">
    <property type="entry name" value="Immunoglobulins"/>
    <property type="match status" value="1"/>
</dbReference>
<proteinExistence type="inferred from homology"/>
<reference evidence="11 12" key="1">
    <citation type="submission" date="2015-02" db="EMBL/GenBank/DDBJ databases">
        <title>Draft genome sequences of ten Microbacterium spp. with emphasis on heavy metal contaminated environments.</title>
        <authorList>
            <person name="Corretto E."/>
        </authorList>
    </citation>
    <scope>NUCLEOTIDE SEQUENCE [LARGE SCALE GENOMIC DNA]</scope>
    <source>
        <strain evidence="11 12">BEL4b</strain>
    </source>
</reference>
<feature type="compositionally biased region" description="Low complexity" evidence="6">
    <location>
        <begin position="329"/>
        <end position="352"/>
    </location>
</feature>
<comment type="similarity">
    <text evidence="1">Belongs to the sigma-70 factor family. ECF subfamily.</text>
</comment>
<protein>
    <submittedName>
        <fullName evidence="11">RNA polymerase sigma factor</fullName>
    </submittedName>
</protein>
<evidence type="ECO:0000256" key="2">
    <source>
        <dbReference type="ARBA" id="ARBA00023015"/>
    </source>
</evidence>
<keyword evidence="7" id="KW-0472">Membrane</keyword>
<dbReference type="InterPro" id="IPR013324">
    <property type="entry name" value="RNA_pol_sigma_r3/r4-like"/>
</dbReference>
<dbReference type="NCBIfam" id="TIGR02937">
    <property type="entry name" value="sigma70-ECF"/>
    <property type="match status" value="1"/>
</dbReference>
<evidence type="ECO:0000259" key="9">
    <source>
        <dbReference type="Pfam" id="PF08281"/>
    </source>
</evidence>
<sequence>MSAGETRDSLSDQELVQRVRDQDRDAYAELWRRHAGPAYSVARTFDSLEADDIVSEAFARVLRSIKAGGGPTSGFRPYLIMAVRNVGRRWYVRETSIAVDDFGYVADPSAPEGELSAVESFEGGAALEAFRALPARWQEVLWYSEVDGMKPRDISVLLGVAPNAVSALIVRAKRGLRDGWISAQLSGAKTPECREALKNMGTHTRDGLSGRARATLESHLSSCPTCPQALEEARNLSNLTMSVLPVVAGVSGAAGYLSTLGPPPLSAASAAGLDALVSEAVPGTAPAARRRRRILLLVLLLLLLLALAALGAYAALTSHPDTATDAGTQQPNAQSPPSSSPPDATAPASPSPDETLPPSTSPQISSRPLLPGAGPDAGDSGGTAAVRPNPSGPGESPSTPMAPGAAVAQFDARMYPRISGDDAVPRAVIEILDSGGDVIASTTARADGTWTAHLTTAEAGTYSVTVRQVVSGRTSPAVGPLTFTVSSPPPAATPVSGATVDAARFRFAFTAEAGTVLQRQIVGVTPVHTIRVPSSGAWNEYLSVEPGEHSMRLRYANPATGDYGPWTTWSFTAR</sequence>
<dbReference type="InterPro" id="IPR036388">
    <property type="entry name" value="WH-like_DNA-bd_sf"/>
</dbReference>
<accession>A0A0F0LBP2</accession>
<dbReference type="GO" id="GO:0016987">
    <property type="term" value="F:sigma factor activity"/>
    <property type="evidence" value="ECO:0007669"/>
    <property type="project" value="UniProtKB-KW"/>
</dbReference>
<keyword evidence="5" id="KW-0804">Transcription</keyword>
<dbReference type="RefSeq" id="WP_045278631.1">
    <property type="nucleotide sequence ID" value="NZ_JYIW01000021.1"/>
</dbReference>
<feature type="compositionally biased region" description="Low complexity" evidence="6">
    <location>
        <begin position="371"/>
        <end position="385"/>
    </location>
</feature>
<keyword evidence="4" id="KW-0238">DNA-binding</keyword>
<dbReference type="Pfam" id="PF04542">
    <property type="entry name" value="Sigma70_r2"/>
    <property type="match status" value="1"/>
</dbReference>
<dbReference type="SUPFAM" id="SSF88946">
    <property type="entry name" value="Sigma2 domain of RNA polymerase sigma factors"/>
    <property type="match status" value="1"/>
</dbReference>
<keyword evidence="7" id="KW-1133">Transmembrane helix</keyword>
<dbReference type="PANTHER" id="PTHR43133:SF8">
    <property type="entry name" value="RNA POLYMERASE SIGMA FACTOR HI_1459-RELATED"/>
    <property type="match status" value="1"/>
</dbReference>
<feature type="domain" description="RNA polymerase sigma-70 region 2" evidence="8">
    <location>
        <begin position="30"/>
        <end position="94"/>
    </location>
</feature>
<dbReference type="SUPFAM" id="SSF88659">
    <property type="entry name" value="Sigma3 and sigma4 domains of RNA polymerase sigma factors"/>
    <property type="match status" value="1"/>
</dbReference>
<evidence type="ECO:0000313" key="11">
    <source>
        <dbReference type="EMBL" id="KJL30089.1"/>
    </source>
</evidence>
<dbReference type="PANTHER" id="PTHR43133">
    <property type="entry name" value="RNA POLYMERASE ECF-TYPE SIGMA FACTO"/>
    <property type="match status" value="1"/>
</dbReference>
<dbReference type="Pfam" id="PF13490">
    <property type="entry name" value="zf-HC2"/>
    <property type="match status" value="1"/>
</dbReference>
<dbReference type="InterPro" id="IPR013325">
    <property type="entry name" value="RNA_pol_sigma_r2"/>
</dbReference>
<evidence type="ECO:0000259" key="10">
    <source>
        <dbReference type="Pfam" id="PF13490"/>
    </source>
</evidence>
<evidence type="ECO:0000259" key="8">
    <source>
        <dbReference type="Pfam" id="PF04542"/>
    </source>
</evidence>
<evidence type="ECO:0000313" key="12">
    <source>
        <dbReference type="Proteomes" id="UP000033640"/>
    </source>
</evidence>
<evidence type="ECO:0000256" key="7">
    <source>
        <dbReference type="SAM" id="Phobius"/>
    </source>
</evidence>
<keyword evidence="7" id="KW-0812">Transmembrane</keyword>
<feature type="transmembrane region" description="Helical" evidence="7">
    <location>
        <begin position="294"/>
        <end position="316"/>
    </location>
</feature>
<evidence type="ECO:0000256" key="6">
    <source>
        <dbReference type="SAM" id="MobiDB-lite"/>
    </source>
</evidence>
<dbReference type="PATRIC" id="fig|82380.11.peg.1263"/>
<dbReference type="InterPro" id="IPR013783">
    <property type="entry name" value="Ig-like_fold"/>
</dbReference>
<evidence type="ECO:0000256" key="1">
    <source>
        <dbReference type="ARBA" id="ARBA00010641"/>
    </source>
</evidence>